<dbReference type="EMBL" id="VSSQ01000279">
    <property type="protein sequence ID" value="MPL89412.1"/>
    <property type="molecule type" value="Genomic_DNA"/>
</dbReference>
<keyword evidence="3 6" id="KW-0812">Transmembrane</keyword>
<dbReference type="Pfam" id="PF12704">
    <property type="entry name" value="MacB_PCD"/>
    <property type="match status" value="1"/>
</dbReference>
<keyword evidence="2" id="KW-1003">Cell membrane</keyword>
<feature type="domain" description="MacB-like periplasmic core" evidence="8">
    <location>
        <begin position="37"/>
        <end position="206"/>
    </location>
</feature>
<accession>A0A644VFF0</accession>
<reference evidence="9" key="1">
    <citation type="submission" date="2019-08" db="EMBL/GenBank/DDBJ databases">
        <authorList>
            <person name="Kucharzyk K."/>
            <person name="Murdoch R.W."/>
            <person name="Higgins S."/>
            <person name="Loffler F."/>
        </authorList>
    </citation>
    <scope>NUCLEOTIDE SEQUENCE</scope>
</reference>
<name>A0A644VFF0_9ZZZZ</name>
<feature type="transmembrane region" description="Helical" evidence="6">
    <location>
        <begin position="38"/>
        <end position="58"/>
    </location>
</feature>
<protein>
    <submittedName>
        <fullName evidence="9">Lipoprotein-releasing system transmembrane protein LolE</fullName>
    </submittedName>
</protein>
<dbReference type="PANTHER" id="PTHR30489:SF0">
    <property type="entry name" value="LIPOPROTEIN-RELEASING SYSTEM TRANSMEMBRANE PROTEIN LOLE"/>
    <property type="match status" value="1"/>
</dbReference>
<dbReference type="AlphaFoldDB" id="A0A644VFF0"/>
<dbReference type="InterPro" id="IPR025857">
    <property type="entry name" value="MacB_PCD"/>
</dbReference>
<dbReference type="InterPro" id="IPR003838">
    <property type="entry name" value="ABC3_permease_C"/>
</dbReference>
<evidence type="ECO:0000256" key="4">
    <source>
        <dbReference type="ARBA" id="ARBA00022989"/>
    </source>
</evidence>
<keyword evidence="9" id="KW-0449">Lipoprotein</keyword>
<evidence type="ECO:0000259" key="8">
    <source>
        <dbReference type="Pfam" id="PF12704"/>
    </source>
</evidence>
<proteinExistence type="predicted"/>
<dbReference type="PANTHER" id="PTHR30489">
    <property type="entry name" value="LIPOPROTEIN-RELEASING SYSTEM TRANSMEMBRANE PROTEIN LOLE"/>
    <property type="match status" value="1"/>
</dbReference>
<sequence length="413" mass="45664">MNYLLVTNIINILKINLFIAKSLNAGGKDNLPGKRNSLIAAVSIAVSMVVMIVAISISDGFSKEIGDKVTGFTGNLVVKVPGEEPTNNIYPLTVTDAKIDSLSRLAGVNLVQGIAYSSGVVKYNDHIEGVLIKGVSKNYNWSFVKDHLTDQSLTLWRDSLGSDEIVISARLATKLNLKVGERPFFYFIGESIKVRRFTVAGIFDARLEEVDKGLIFCNIENTRGVLGWDNNQYSSLEILANGKIIKEEVEKMFNDADVASPDELFPHLFDWLTLLDFNVMIVIILMMVVAGFNMISGLLIILFEKISMIGLLKSLGMRDSSIHKIFLYRAISIVLKGIIAGNLFALALLTIQKVFKVISLDPDNYFVTHIPVDINFLKILILDLAALAVITVILYIPSSFISGMEPDKSLRQK</sequence>
<dbReference type="Pfam" id="PF02687">
    <property type="entry name" value="FtsX"/>
    <property type="match status" value="1"/>
</dbReference>
<dbReference type="InterPro" id="IPR051447">
    <property type="entry name" value="Lipoprotein-release_system"/>
</dbReference>
<evidence type="ECO:0000256" key="1">
    <source>
        <dbReference type="ARBA" id="ARBA00004651"/>
    </source>
</evidence>
<evidence type="ECO:0000313" key="9">
    <source>
        <dbReference type="EMBL" id="MPL89412.1"/>
    </source>
</evidence>
<keyword evidence="5 6" id="KW-0472">Membrane</keyword>
<comment type="subcellular location">
    <subcellularLocation>
        <location evidence="1">Cell membrane</location>
        <topology evidence="1">Multi-pass membrane protein</topology>
    </subcellularLocation>
</comment>
<feature type="transmembrane region" description="Helical" evidence="6">
    <location>
        <begin position="375"/>
        <end position="396"/>
    </location>
</feature>
<evidence type="ECO:0000259" key="7">
    <source>
        <dbReference type="Pfam" id="PF02687"/>
    </source>
</evidence>
<keyword evidence="4 6" id="KW-1133">Transmembrane helix</keyword>
<evidence type="ECO:0000256" key="2">
    <source>
        <dbReference type="ARBA" id="ARBA00022475"/>
    </source>
</evidence>
<feature type="domain" description="ABC3 transporter permease C-terminal" evidence="7">
    <location>
        <begin position="280"/>
        <end position="406"/>
    </location>
</feature>
<evidence type="ECO:0000256" key="3">
    <source>
        <dbReference type="ARBA" id="ARBA00022692"/>
    </source>
</evidence>
<evidence type="ECO:0000256" key="6">
    <source>
        <dbReference type="SAM" id="Phobius"/>
    </source>
</evidence>
<feature type="transmembrane region" description="Helical" evidence="6">
    <location>
        <begin position="333"/>
        <end position="355"/>
    </location>
</feature>
<organism evidence="9">
    <name type="scientific">bioreactor metagenome</name>
    <dbReference type="NCBI Taxonomy" id="1076179"/>
    <lineage>
        <taxon>unclassified sequences</taxon>
        <taxon>metagenomes</taxon>
        <taxon>ecological metagenomes</taxon>
    </lineage>
</organism>
<evidence type="ECO:0000256" key="5">
    <source>
        <dbReference type="ARBA" id="ARBA00023136"/>
    </source>
</evidence>
<dbReference type="GO" id="GO:0098797">
    <property type="term" value="C:plasma membrane protein complex"/>
    <property type="evidence" value="ECO:0007669"/>
    <property type="project" value="TreeGrafter"/>
</dbReference>
<gene>
    <name evidence="9" type="primary">lolE_7</name>
    <name evidence="9" type="ORF">SDC9_35446</name>
</gene>
<dbReference type="GO" id="GO:0044874">
    <property type="term" value="P:lipoprotein localization to outer membrane"/>
    <property type="evidence" value="ECO:0007669"/>
    <property type="project" value="TreeGrafter"/>
</dbReference>
<comment type="caution">
    <text evidence="9">The sequence shown here is derived from an EMBL/GenBank/DDBJ whole genome shotgun (WGS) entry which is preliminary data.</text>
</comment>